<dbReference type="EMBL" id="FNGV01000002">
    <property type="protein sequence ID" value="SDL66243.1"/>
    <property type="molecule type" value="Genomic_DNA"/>
</dbReference>
<name>A0A1G9LWG1_9FLAO</name>
<keyword evidence="1" id="KW-0732">Signal</keyword>
<dbReference type="Pfam" id="PF11306">
    <property type="entry name" value="DUF3108"/>
    <property type="match status" value="1"/>
</dbReference>
<evidence type="ECO:0000313" key="3">
    <source>
        <dbReference type="Proteomes" id="UP000199440"/>
    </source>
</evidence>
<proteinExistence type="predicted"/>
<evidence type="ECO:0000256" key="1">
    <source>
        <dbReference type="SAM" id="SignalP"/>
    </source>
</evidence>
<dbReference type="STRING" id="192904.SAMN04488514_102258"/>
<keyword evidence="3" id="KW-1185">Reference proteome</keyword>
<sequence length="259" mass="30046">MRRIFVLFFLSIGLCSNAQNNDSAFKPGEWLKFRLHYGWLNASYATLQVNSKHVDGVPVYHVVGRGETTGFASVFFKVDDTYESYFGKEDGKPYRFVRKIDEGGYKKDYDIVFDHQNDTAVLNDKKNKKKINFTLQDSIQDLISAFYYLRNNYNPEDLVKGEDIKLKMLYDDDGIFNFKLKYLGNEVLRTKYGKVECYKFRPLVQSGRVFKEKESLSLWVSADKNRIPIRIKADLAVGAIKADLDGYNGLKHQFKIIMD</sequence>
<dbReference type="AlphaFoldDB" id="A0A1G9LWG1"/>
<accession>A0A1G9LWG1</accession>
<reference evidence="2 3" key="1">
    <citation type="submission" date="2016-10" db="EMBL/GenBank/DDBJ databases">
        <authorList>
            <person name="de Groot N.N."/>
        </authorList>
    </citation>
    <scope>NUCLEOTIDE SEQUENCE [LARGE SCALE GENOMIC DNA]</scope>
    <source>
        <strain evidence="2 3">DSM 19886</strain>
    </source>
</reference>
<feature type="chain" id="PRO_5011736047" description="DUF3108 domain-containing protein" evidence="1">
    <location>
        <begin position="19"/>
        <end position="259"/>
    </location>
</feature>
<feature type="signal peptide" evidence="1">
    <location>
        <begin position="1"/>
        <end position="18"/>
    </location>
</feature>
<dbReference type="RefSeq" id="WP_089886663.1">
    <property type="nucleotide sequence ID" value="NZ_FNGV01000002.1"/>
</dbReference>
<evidence type="ECO:0000313" key="2">
    <source>
        <dbReference type="EMBL" id="SDL66243.1"/>
    </source>
</evidence>
<gene>
    <name evidence="2" type="ORF">SAMN04488514_102258</name>
</gene>
<organism evidence="2 3">
    <name type="scientific">Kriegella aquimaris</name>
    <dbReference type="NCBI Taxonomy" id="192904"/>
    <lineage>
        <taxon>Bacteria</taxon>
        <taxon>Pseudomonadati</taxon>
        <taxon>Bacteroidota</taxon>
        <taxon>Flavobacteriia</taxon>
        <taxon>Flavobacteriales</taxon>
        <taxon>Flavobacteriaceae</taxon>
        <taxon>Kriegella</taxon>
    </lineage>
</organism>
<evidence type="ECO:0008006" key="4">
    <source>
        <dbReference type="Google" id="ProtNLM"/>
    </source>
</evidence>
<protein>
    <recommendedName>
        <fullName evidence="4">DUF3108 domain-containing protein</fullName>
    </recommendedName>
</protein>
<dbReference type="InterPro" id="IPR021457">
    <property type="entry name" value="DUF3108"/>
</dbReference>
<dbReference type="Proteomes" id="UP000199440">
    <property type="component" value="Unassembled WGS sequence"/>
</dbReference>
<dbReference type="OrthoDB" id="9808473at2"/>